<reference evidence="1 2" key="1">
    <citation type="journal article" date="2023" name="Sci. Data">
        <title>Genome assembly of the Korean intertidal mud-creeper Batillaria attramentaria.</title>
        <authorList>
            <person name="Patra A.K."/>
            <person name="Ho P.T."/>
            <person name="Jun S."/>
            <person name="Lee S.J."/>
            <person name="Kim Y."/>
            <person name="Won Y.J."/>
        </authorList>
    </citation>
    <scope>NUCLEOTIDE SEQUENCE [LARGE SCALE GENOMIC DNA]</scope>
    <source>
        <strain evidence="1">Wonlab-2016</strain>
    </source>
</reference>
<accession>A0ABD0KS22</accession>
<evidence type="ECO:0000313" key="2">
    <source>
        <dbReference type="Proteomes" id="UP001519460"/>
    </source>
</evidence>
<dbReference type="AlphaFoldDB" id="A0ABD0KS22"/>
<keyword evidence="2" id="KW-1185">Reference proteome</keyword>
<evidence type="ECO:0000313" key="1">
    <source>
        <dbReference type="EMBL" id="KAK7489886.1"/>
    </source>
</evidence>
<dbReference type="EMBL" id="JACVVK020000133">
    <property type="protein sequence ID" value="KAK7489886.1"/>
    <property type="molecule type" value="Genomic_DNA"/>
</dbReference>
<dbReference type="Proteomes" id="UP001519460">
    <property type="component" value="Unassembled WGS sequence"/>
</dbReference>
<organism evidence="1 2">
    <name type="scientific">Batillaria attramentaria</name>
    <dbReference type="NCBI Taxonomy" id="370345"/>
    <lineage>
        <taxon>Eukaryota</taxon>
        <taxon>Metazoa</taxon>
        <taxon>Spiralia</taxon>
        <taxon>Lophotrochozoa</taxon>
        <taxon>Mollusca</taxon>
        <taxon>Gastropoda</taxon>
        <taxon>Caenogastropoda</taxon>
        <taxon>Sorbeoconcha</taxon>
        <taxon>Cerithioidea</taxon>
        <taxon>Batillariidae</taxon>
        <taxon>Batillaria</taxon>
    </lineage>
</organism>
<protein>
    <submittedName>
        <fullName evidence="1">Uncharacterized protein</fullName>
    </submittedName>
</protein>
<proteinExistence type="predicted"/>
<name>A0ABD0KS22_9CAEN</name>
<sequence length="92" mass="10229">MRCRKIPEARKDHGLFLRQVCRSLPFSESDVRRGLCLQTGPPALMCPRAISRAQVCGRYAGTTVLNAELHTAETNENKPCTARLDECIRAAT</sequence>
<gene>
    <name evidence="1" type="ORF">BaRGS_00018908</name>
</gene>
<comment type="caution">
    <text evidence="1">The sequence shown here is derived from an EMBL/GenBank/DDBJ whole genome shotgun (WGS) entry which is preliminary data.</text>
</comment>